<protein>
    <submittedName>
        <fullName evidence="1">Uncharacterized protein</fullName>
    </submittedName>
</protein>
<sequence length="184" mass="20566">MVATKNDSHVEPIAALEITHPEMVEMYTAAIKEAVNKILPKLIKHVDLPAAIWDEASVREDRVVRVCYWATGSNLALYLTRGGKFFAAKPAPGTVSLPDELKGRAISVRLEICRGLSQEVTDCELPTVQRCDEDAWKFFRPLSILNAFPQLFKEASERSRHRAEEEERTRDSLCSLIASLPTGS</sequence>
<name>A0A1F6D0Q0_9BACT</name>
<dbReference type="AlphaFoldDB" id="A0A1F6D0Q0"/>
<organism evidence="1 2">
    <name type="scientific">Candidatus Kaiserbacteria bacterium RIFCSPHIGHO2_02_FULL_49_11</name>
    <dbReference type="NCBI Taxonomy" id="1798489"/>
    <lineage>
        <taxon>Bacteria</taxon>
        <taxon>Candidatus Kaiseribacteriota</taxon>
    </lineage>
</organism>
<accession>A0A1F6D0Q0</accession>
<proteinExistence type="predicted"/>
<comment type="caution">
    <text evidence="1">The sequence shown here is derived from an EMBL/GenBank/DDBJ whole genome shotgun (WGS) entry which is preliminary data.</text>
</comment>
<evidence type="ECO:0000313" key="1">
    <source>
        <dbReference type="EMBL" id="OGG55006.1"/>
    </source>
</evidence>
<reference evidence="1 2" key="1">
    <citation type="journal article" date="2016" name="Nat. Commun.">
        <title>Thousands of microbial genomes shed light on interconnected biogeochemical processes in an aquifer system.</title>
        <authorList>
            <person name="Anantharaman K."/>
            <person name="Brown C.T."/>
            <person name="Hug L.A."/>
            <person name="Sharon I."/>
            <person name="Castelle C.J."/>
            <person name="Probst A.J."/>
            <person name="Thomas B.C."/>
            <person name="Singh A."/>
            <person name="Wilkins M.J."/>
            <person name="Karaoz U."/>
            <person name="Brodie E.L."/>
            <person name="Williams K.H."/>
            <person name="Hubbard S.S."/>
            <person name="Banfield J.F."/>
        </authorList>
    </citation>
    <scope>NUCLEOTIDE SEQUENCE [LARGE SCALE GENOMIC DNA]</scope>
</reference>
<dbReference type="Proteomes" id="UP000177659">
    <property type="component" value="Unassembled WGS sequence"/>
</dbReference>
<evidence type="ECO:0000313" key="2">
    <source>
        <dbReference type="Proteomes" id="UP000177659"/>
    </source>
</evidence>
<dbReference type="EMBL" id="MFLC01000025">
    <property type="protein sequence ID" value="OGG55006.1"/>
    <property type="molecule type" value="Genomic_DNA"/>
</dbReference>
<gene>
    <name evidence="1" type="ORF">A3D62_03110</name>
</gene>